<protein>
    <submittedName>
        <fullName evidence="1">Uncharacterized protein</fullName>
    </submittedName>
</protein>
<name>A0ACB9CY21_CICIN</name>
<reference evidence="2" key="1">
    <citation type="journal article" date="2022" name="Mol. Ecol. Resour.">
        <title>The genomes of chicory, endive, great burdock and yacon provide insights into Asteraceae palaeo-polyploidization history and plant inulin production.</title>
        <authorList>
            <person name="Fan W."/>
            <person name="Wang S."/>
            <person name="Wang H."/>
            <person name="Wang A."/>
            <person name="Jiang F."/>
            <person name="Liu H."/>
            <person name="Zhao H."/>
            <person name="Xu D."/>
            <person name="Zhang Y."/>
        </authorList>
    </citation>
    <scope>NUCLEOTIDE SEQUENCE [LARGE SCALE GENOMIC DNA]</scope>
    <source>
        <strain evidence="2">cv. Punajuju</strain>
    </source>
</reference>
<accession>A0ACB9CY21</accession>
<evidence type="ECO:0000313" key="2">
    <source>
        <dbReference type="Proteomes" id="UP001055811"/>
    </source>
</evidence>
<comment type="caution">
    <text evidence="1">The sequence shown here is derived from an EMBL/GenBank/DDBJ whole genome shotgun (WGS) entry which is preliminary data.</text>
</comment>
<gene>
    <name evidence="1" type="ORF">L2E82_29603</name>
</gene>
<dbReference type="Proteomes" id="UP001055811">
    <property type="component" value="Linkage Group LG05"/>
</dbReference>
<evidence type="ECO:0000313" key="1">
    <source>
        <dbReference type="EMBL" id="KAI3739204.1"/>
    </source>
</evidence>
<proteinExistence type="predicted"/>
<organism evidence="1 2">
    <name type="scientific">Cichorium intybus</name>
    <name type="common">Chicory</name>
    <dbReference type="NCBI Taxonomy" id="13427"/>
    <lineage>
        <taxon>Eukaryota</taxon>
        <taxon>Viridiplantae</taxon>
        <taxon>Streptophyta</taxon>
        <taxon>Embryophyta</taxon>
        <taxon>Tracheophyta</taxon>
        <taxon>Spermatophyta</taxon>
        <taxon>Magnoliopsida</taxon>
        <taxon>eudicotyledons</taxon>
        <taxon>Gunneridae</taxon>
        <taxon>Pentapetalae</taxon>
        <taxon>asterids</taxon>
        <taxon>campanulids</taxon>
        <taxon>Asterales</taxon>
        <taxon>Asteraceae</taxon>
        <taxon>Cichorioideae</taxon>
        <taxon>Cichorieae</taxon>
        <taxon>Cichoriinae</taxon>
        <taxon>Cichorium</taxon>
    </lineage>
</organism>
<reference evidence="1 2" key="2">
    <citation type="journal article" date="2022" name="Mol. Ecol. Resour.">
        <title>The genomes of chicory, endive, great burdock and yacon provide insights into Asteraceae paleo-polyploidization history and plant inulin production.</title>
        <authorList>
            <person name="Fan W."/>
            <person name="Wang S."/>
            <person name="Wang H."/>
            <person name="Wang A."/>
            <person name="Jiang F."/>
            <person name="Liu H."/>
            <person name="Zhao H."/>
            <person name="Xu D."/>
            <person name="Zhang Y."/>
        </authorList>
    </citation>
    <scope>NUCLEOTIDE SEQUENCE [LARGE SCALE GENOMIC DNA]</scope>
    <source>
        <strain evidence="2">cv. Punajuju</strain>
        <tissue evidence="1">Leaves</tissue>
    </source>
</reference>
<sequence length="333" mass="38358">MSSNANSESLNWNSLATGVGRVQYNKFYNRRGIYRQKRVLPARTVNWQLTQESGIMEHLQDWLVQGGYEEGALTDTCQALENAFNMTEPVYREIILQLLSSYHFEKADTRMDSPDTVQFRLGNHNRNCSLREFGHRIGLYTEEESETPAFRTFHRWASCTMSDSFSPGDFWSMISSARYHENTIRESYMHLPAHRMLHRLIATTLWPRADEERVLPHELYLMWAVTRMLETCNIPYMIADYFKELTDAPLTHIALGGGHFVTRLARSYGLLSEHTTRELGITPPIPLSPTVTTSRDIIYVEDGMTSVDHLPFLTLRSEPSTSKKKSRVTVSLP</sequence>
<dbReference type="EMBL" id="CM042013">
    <property type="protein sequence ID" value="KAI3739204.1"/>
    <property type="molecule type" value="Genomic_DNA"/>
</dbReference>
<keyword evidence="2" id="KW-1185">Reference proteome</keyword>